<evidence type="ECO:0000256" key="11">
    <source>
        <dbReference type="ARBA" id="ARBA00023136"/>
    </source>
</evidence>
<evidence type="ECO:0000256" key="6">
    <source>
        <dbReference type="ARBA" id="ARBA00022723"/>
    </source>
</evidence>
<comment type="catalytic activity">
    <reaction evidence="1">
        <text>S-ubiquitinyl-[E2 ubiquitin-conjugating enzyme]-L-cysteine + [acceptor protein]-L-lysine = [E2 ubiquitin-conjugating enzyme]-L-cysteine + N(6)-ubiquitinyl-[acceptor protein]-L-lysine.</text>
        <dbReference type="EC" id="2.3.2.27"/>
    </reaction>
</comment>
<evidence type="ECO:0000256" key="8">
    <source>
        <dbReference type="ARBA" id="ARBA00022786"/>
    </source>
</evidence>
<evidence type="ECO:0000256" key="1">
    <source>
        <dbReference type="ARBA" id="ARBA00000900"/>
    </source>
</evidence>
<dbReference type="SMART" id="SM00184">
    <property type="entry name" value="RING"/>
    <property type="match status" value="1"/>
</dbReference>
<sequence>MGKYAYFFSNTAMGWMNVPGSSVESDDTLTARLRFLKETAHAFGPSGDVLETFCVPIVDEVITIRPSELCSEDTASVMQSYSVRTILSFVNTHYPPSEKEIVGPKVVAGIIKLVQDSMESFPLPSDRVLVMERWRKVVMSYEFDDQVMKAKLVRFLEDTKRGTCDICLEDYEVGLDATRLPCFHVFHRACNAEWLAINPTCPRCRYNIPSHMVNWF</sequence>
<comment type="subcellular location">
    <subcellularLocation>
        <location evidence="2">Membrane</location>
        <topology evidence="2">Multi-pass membrane protein</topology>
    </subcellularLocation>
</comment>
<evidence type="ECO:0000313" key="14">
    <source>
        <dbReference type="EMBL" id="KAK9947437.1"/>
    </source>
</evidence>
<keyword evidence="8" id="KW-0833">Ubl conjugation pathway</keyword>
<dbReference type="SUPFAM" id="SSF57850">
    <property type="entry name" value="RING/U-box"/>
    <property type="match status" value="1"/>
</dbReference>
<dbReference type="EMBL" id="JBEDUW010000001">
    <property type="protein sequence ID" value="KAK9947437.1"/>
    <property type="molecule type" value="Genomic_DNA"/>
</dbReference>
<proteinExistence type="predicted"/>
<organism evidence="14 15">
    <name type="scientific">Rubus argutus</name>
    <name type="common">Southern blackberry</name>
    <dbReference type="NCBI Taxonomy" id="59490"/>
    <lineage>
        <taxon>Eukaryota</taxon>
        <taxon>Viridiplantae</taxon>
        <taxon>Streptophyta</taxon>
        <taxon>Embryophyta</taxon>
        <taxon>Tracheophyta</taxon>
        <taxon>Spermatophyta</taxon>
        <taxon>Magnoliopsida</taxon>
        <taxon>eudicotyledons</taxon>
        <taxon>Gunneridae</taxon>
        <taxon>Pentapetalae</taxon>
        <taxon>rosids</taxon>
        <taxon>fabids</taxon>
        <taxon>Rosales</taxon>
        <taxon>Rosaceae</taxon>
        <taxon>Rosoideae</taxon>
        <taxon>Rosoideae incertae sedis</taxon>
        <taxon>Rubus</taxon>
    </lineage>
</organism>
<keyword evidence="9" id="KW-0862">Zinc</keyword>
<gene>
    <name evidence="14" type="ORF">M0R45_003063</name>
</gene>
<dbReference type="PANTHER" id="PTHR45977:SF28">
    <property type="entry name" value="OS02G0674700 PROTEIN"/>
    <property type="match status" value="1"/>
</dbReference>
<dbReference type="GO" id="GO:0016567">
    <property type="term" value="P:protein ubiquitination"/>
    <property type="evidence" value="ECO:0007669"/>
    <property type="project" value="TreeGrafter"/>
</dbReference>
<protein>
    <recommendedName>
        <fullName evidence="3">RING-type E3 ubiquitin transferase</fullName>
        <ecNumber evidence="3">2.3.2.27</ecNumber>
    </recommendedName>
</protein>
<evidence type="ECO:0000256" key="4">
    <source>
        <dbReference type="ARBA" id="ARBA00022679"/>
    </source>
</evidence>
<dbReference type="GO" id="GO:0016020">
    <property type="term" value="C:membrane"/>
    <property type="evidence" value="ECO:0007669"/>
    <property type="project" value="UniProtKB-SubCell"/>
</dbReference>
<dbReference type="AlphaFoldDB" id="A0AAW1YFE9"/>
<dbReference type="InterPro" id="IPR013083">
    <property type="entry name" value="Znf_RING/FYVE/PHD"/>
</dbReference>
<keyword evidence="10" id="KW-1133">Transmembrane helix</keyword>
<accession>A0AAW1YFE9</accession>
<keyword evidence="4" id="KW-0808">Transferase</keyword>
<keyword evidence="5" id="KW-0812">Transmembrane</keyword>
<evidence type="ECO:0000313" key="15">
    <source>
        <dbReference type="Proteomes" id="UP001457282"/>
    </source>
</evidence>
<dbReference type="EC" id="2.3.2.27" evidence="3"/>
<dbReference type="InterPro" id="IPR001841">
    <property type="entry name" value="Znf_RING"/>
</dbReference>
<dbReference type="GO" id="GO:0061630">
    <property type="term" value="F:ubiquitin protein ligase activity"/>
    <property type="evidence" value="ECO:0007669"/>
    <property type="project" value="UniProtKB-EC"/>
</dbReference>
<keyword evidence="15" id="KW-1185">Reference proteome</keyword>
<dbReference type="Proteomes" id="UP001457282">
    <property type="component" value="Unassembled WGS sequence"/>
</dbReference>
<dbReference type="PANTHER" id="PTHR45977">
    <property type="entry name" value="TARGET OF ERK KINASE MPK-1"/>
    <property type="match status" value="1"/>
</dbReference>
<evidence type="ECO:0000256" key="7">
    <source>
        <dbReference type="ARBA" id="ARBA00022771"/>
    </source>
</evidence>
<comment type="caution">
    <text evidence="14">The sequence shown here is derived from an EMBL/GenBank/DDBJ whole genome shotgun (WGS) entry which is preliminary data.</text>
</comment>
<reference evidence="14 15" key="1">
    <citation type="journal article" date="2023" name="G3 (Bethesda)">
        <title>A chromosome-length genome assembly and annotation of blackberry (Rubus argutus, cv. 'Hillquist').</title>
        <authorList>
            <person name="Bruna T."/>
            <person name="Aryal R."/>
            <person name="Dudchenko O."/>
            <person name="Sargent D.J."/>
            <person name="Mead D."/>
            <person name="Buti M."/>
            <person name="Cavallini A."/>
            <person name="Hytonen T."/>
            <person name="Andres J."/>
            <person name="Pham M."/>
            <person name="Weisz D."/>
            <person name="Mascagni F."/>
            <person name="Usai G."/>
            <person name="Natali L."/>
            <person name="Bassil N."/>
            <person name="Fernandez G.E."/>
            <person name="Lomsadze A."/>
            <person name="Armour M."/>
            <person name="Olukolu B."/>
            <person name="Poorten T."/>
            <person name="Britton C."/>
            <person name="Davik J."/>
            <person name="Ashrafi H."/>
            <person name="Aiden E.L."/>
            <person name="Borodovsky M."/>
            <person name="Worthington M."/>
        </authorList>
    </citation>
    <scope>NUCLEOTIDE SEQUENCE [LARGE SCALE GENOMIC DNA]</scope>
    <source>
        <strain evidence="14">PI 553951</strain>
    </source>
</reference>
<dbReference type="Gene3D" id="3.30.40.10">
    <property type="entry name" value="Zinc/RING finger domain, C3HC4 (zinc finger)"/>
    <property type="match status" value="1"/>
</dbReference>
<keyword evidence="6" id="KW-0479">Metal-binding</keyword>
<dbReference type="PROSITE" id="PS50089">
    <property type="entry name" value="ZF_RING_2"/>
    <property type="match status" value="1"/>
</dbReference>
<dbReference type="GO" id="GO:0008270">
    <property type="term" value="F:zinc ion binding"/>
    <property type="evidence" value="ECO:0007669"/>
    <property type="project" value="UniProtKB-KW"/>
</dbReference>
<evidence type="ECO:0000256" key="3">
    <source>
        <dbReference type="ARBA" id="ARBA00012483"/>
    </source>
</evidence>
<evidence type="ECO:0000256" key="12">
    <source>
        <dbReference type="PROSITE-ProRule" id="PRU00175"/>
    </source>
</evidence>
<evidence type="ECO:0000256" key="5">
    <source>
        <dbReference type="ARBA" id="ARBA00022692"/>
    </source>
</evidence>
<keyword evidence="7 12" id="KW-0863">Zinc-finger</keyword>
<evidence type="ECO:0000256" key="2">
    <source>
        <dbReference type="ARBA" id="ARBA00004141"/>
    </source>
</evidence>
<evidence type="ECO:0000256" key="9">
    <source>
        <dbReference type="ARBA" id="ARBA00022833"/>
    </source>
</evidence>
<dbReference type="GO" id="GO:0000325">
    <property type="term" value="C:plant-type vacuole"/>
    <property type="evidence" value="ECO:0007669"/>
    <property type="project" value="TreeGrafter"/>
</dbReference>
<dbReference type="GO" id="GO:0006511">
    <property type="term" value="P:ubiquitin-dependent protein catabolic process"/>
    <property type="evidence" value="ECO:0007669"/>
    <property type="project" value="TreeGrafter"/>
</dbReference>
<feature type="domain" description="RING-type" evidence="13">
    <location>
        <begin position="164"/>
        <end position="205"/>
    </location>
</feature>
<evidence type="ECO:0000256" key="10">
    <source>
        <dbReference type="ARBA" id="ARBA00022989"/>
    </source>
</evidence>
<dbReference type="Pfam" id="PF13639">
    <property type="entry name" value="zf-RING_2"/>
    <property type="match status" value="1"/>
</dbReference>
<evidence type="ECO:0000259" key="13">
    <source>
        <dbReference type="PROSITE" id="PS50089"/>
    </source>
</evidence>
<keyword evidence="11" id="KW-0472">Membrane</keyword>
<name>A0AAW1YFE9_RUBAR</name>